<reference evidence="1" key="2">
    <citation type="submission" date="2021-04" db="EMBL/GenBank/DDBJ databases">
        <authorList>
            <person name="Gilroy R."/>
        </authorList>
    </citation>
    <scope>NUCLEOTIDE SEQUENCE</scope>
    <source>
        <strain evidence="1">CHK191-13928</strain>
    </source>
</reference>
<proteinExistence type="predicted"/>
<dbReference type="Proteomes" id="UP000886721">
    <property type="component" value="Unassembled WGS sequence"/>
</dbReference>
<dbReference type="EMBL" id="DXEM01000027">
    <property type="protein sequence ID" value="HIX68110.1"/>
    <property type="molecule type" value="Genomic_DNA"/>
</dbReference>
<comment type="caution">
    <text evidence="1">The sequence shown here is derived from an EMBL/GenBank/DDBJ whole genome shotgun (WGS) entry which is preliminary data.</text>
</comment>
<evidence type="ECO:0000313" key="1">
    <source>
        <dbReference type="EMBL" id="HIX68110.1"/>
    </source>
</evidence>
<reference evidence="1" key="1">
    <citation type="journal article" date="2021" name="PeerJ">
        <title>Extensive microbial diversity within the chicken gut microbiome revealed by metagenomics and culture.</title>
        <authorList>
            <person name="Gilroy R."/>
            <person name="Ravi A."/>
            <person name="Getino M."/>
            <person name="Pursley I."/>
            <person name="Horton D.L."/>
            <person name="Alikhan N.F."/>
            <person name="Baker D."/>
            <person name="Gharbi K."/>
            <person name="Hall N."/>
            <person name="Watson M."/>
            <person name="Adriaenssens E.M."/>
            <person name="Foster-Nyarko E."/>
            <person name="Jarju S."/>
            <person name="Secka A."/>
            <person name="Antonio M."/>
            <person name="Oren A."/>
            <person name="Chaudhuri R.R."/>
            <person name="La Ragione R."/>
            <person name="Hildebrand F."/>
            <person name="Pallen M.J."/>
        </authorList>
    </citation>
    <scope>NUCLEOTIDE SEQUENCE</scope>
    <source>
        <strain evidence="1">CHK191-13928</strain>
    </source>
</reference>
<gene>
    <name evidence="1" type="ORF">H9735_08350</name>
</gene>
<name>A0A9D2B9D2_9FIRM</name>
<organism evidence="1 2">
    <name type="scientific">Candidatus Anaerostipes excrementavium</name>
    <dbReference type="NCBI Taxonomy" id="2838463"/>
    <lineage>
        <taxon>Bacteria</taxon>
        <taxon>Bacillati</taxon>
        <taxon>Bacillota</taxon>
        <taxon>Clostridia</taxon>
        <taxon>Lachnospirales</taxon>
        <taxon>Lachnospiraceae</taxon>
        <taxon>Anaerostipes</taxon>
    </lineage>
</organism>
<evidence type="ECO:0000313" key="2">
    <source>
        <dbReference type="Proteomes" id="UP000886721"/>
    </source>
</evidence>
<sequence length="160" mass="18027">MVFEIGQYKLDIDVVKTKYFYKNADVVSKSCSCDGCLNFEKAVSELPTTVITFFTNLGIDMRKVCECYVNGADDNGDLLYGGFYHVCGTLLEGNSAWRKINKSFLHWDSKSGISISSDFCVSFQKDTALLEEGFPHPAIQLDFSAKIPWVLKKRNPYQSC</sequence>
<protein>
    <submittedName>
        <fullName evidence="1">Uncharacterized protein</fullName>
    </submittedName>
</protein>
<dbReference type="AlphaFoldDB" id="A0A9D2B9D2"/>
<accession>A0A9D2B9D2</accession>